<dbReference type="SUPFAM" id="SSF52540">
    <property type="entry name" value="P-loop containing nucleoside triphosphate hydrolases"/>
    <property type="match status" value="1"/>
</dbReference>
<keyword evidence="7" id="KW-0597">Phosphoprotein</keyword>
<dbReference type="GO" id="GO:0043565">
    <property type="term" value="F:sequence-specific DNA binding"/>
    <property type="evidence" value="ECO:0007669"/>
    <property type="project" value="InterPro"/>
</dbReference>
<organism evidence="10">
    <name type="scientific">Desulfatirhabdium butyrativorans</name>
    <dbReference type="NCBI Taxonomy" id="340467"/>
    <lineage>
        <taxon>Bacteria</taxon>
        <taxon>Pseudomonadati</taxon>
        <taxon>Thermodesulfobacteriota</taxon>
        <taxon>Desulfobacteria</taxon>
        <taxon>Desulfobacterales</taxon>
        <taxon>Desulfatirhabdiaceae</taxon>
        <taxon>Desulfatirhabdium</taxon>
    </lineage>
</organism>
<dbReference type="PRINTS" id="PR01590">
    <property type="entry name" value="HTHFIS"/>
</dbReference>
<dbReference type="Pfam" id="PF02954">
    <property type="entry name" value="HTH_8"/>
    <property type="match status" value="1"/>
</dbReference>
<keyword evidence="1" id="KW-0547">Nucleotide-binding</keyword>
<dbReference type="InterPro" id="IPR003593">
    <property type="entry name" value="AAA+_ATPase"/>
</dbReference>
<dbReference type="PROSITE" id="PS50045">
    <property type="entry name" value="SIGMA54_INTERACT_4"/>
    <property type="match status" value="1"/>
</dbReference>
<dbReference type="SMART" id="SM00382">
    <property type="entry name" value="AAA"/>
    <property type="match status" value="1"/>
</dbReference>
<keyword evidence="2" id="KW-0067">ATP-binding</keyword>
<dbReference type="FunFam" id="1.10.8.60:FF:000014">
    <property type="entry name" value="DNA-binding transcriptional regulator NtrC"/>
    <property type="match status" value="1"/>
</dbReference>
<dbReference type="Gene3D" id="1.10.10.60">
    <property type="entry name" value="Homeodomain-like"/>
    <property type="match status" value="1"/>
</dbReference>
<keyword evidence="5" id="KW-0010">Activator</keyword>
<dbReference type="InterPro" id="IPR025943">
    <property type="entry name" value="Sigma_54_int_dom_ATP-bd_2"/>
</dbReference>
<dbReference type="SMART" id="SM00448">
    <property type="entry name" value="REC"/>
    <property type="match status" value="1"/>
</dbReference>
<keyword evidence="4" id="KW-0238">DNA-binding</keyword>
<dbReference type="Gene3D" id="3.40.50.300">
    <property type="entry name" value="P-loop containing nucleotide triphosphate hydrolases"/>
    <property type="match status" value="1"/>
</dbReference>
<dbReference type="SUPFAM" id="SSF52172">
    <property type="entry name" value="CheY-like"/>
    <property type="match status" value="1"/>
</dbReference>
<evidence type="ECO:0000256" key="5">
    <source>
        <dbReference type="ARBA" id="ARBA00023159"/>
    </source>
</evidence>
<evidence type="ECO:0000256" key="7">
    <source>
        <dbReference type="PROSITE-ProRule" id="PRU00169"/>
    </source>
</evidence>
<name>A0A7C4RN57_9BACT</name>
<feature type="domain" description="Sigma-54 factor interaction" evidence="8">
    <location>
        <begin position="143"/>
        <end position="372"/>
    </location>
</feature>
<dbReference type="Gene3D" id="1.10.8.60">
    <property type="match status" value="1"/>
</dbReference>
<dbReference type="PROSITE" id="PS00688">
    <property type="entry name" value="SIGMA54_INTERACT_3"/>
    <property type="match status" value="1"/>
</dbReference>
<dbReference type="FunFam" id="3.40.50.300:FF:000006">
    <property type="entry name" value="DNA-binding transcriptional regulator NtrC"/>
    <property type="match status" value="1"/>
</dbReference>
<protein>
    <submittedName>
        <fullName evidence="10">Sigma-54-dependent Fis family transcriptional regulator</fullName>
    </submittedName>
</protein>
<dbReference type="InterPro" id="IPR002197">
    <property type="entry name" value="HTH_Fis"/>
</dbReference>
<dbReference type="AlphaFoldDB" id="A0A7C4RN57"/>
<dbReference type="InterPro" id="IPR025944">
    <property type="entry name" value="Sigma_54_int_dom_CS"/>
</dbReference>
<evidence type="ECO:0000256" key="3">
    <source>
        <dbReference type="ARBA" id="ARBA00023015"/>
    </source>
</evidence>
<evidence type="ECO:0000256" key="2">
    <source>
        <dbReference type="ARBA" id="ARBA00022840"/>
    </source>
</evidence>
<evidence type="ECO:0000256" key="1">
    <source>
        <dbReference type="ARBA" id="ARBA00022741"/>
    </source>
</evidence>
<dbReference type="PROSITE" id="PS00676">
    <property type="entry name" value="SIGMA54_INTERACT_2"/>
    <property type="match status" value="1"/>
</dbReference>
<feature type="domain" description="Response regulatory" evidence="9">
    <location>
        <begin position="4"/>
        <end position="118"/>
    </location>
</feature>
<dbReference type="Pfam" id="PF25601">
    <property type="entry name" value="AAA_lid_14"/>
    <property type="match status" value="1"/>
</dbReference>
<dbReference type="GO" id="GO:0000160">
    <property type="term" value="P:phosphorelay signal transduction system"/>
    <property type="evidence" value="ECO:0007669"/>
    <property type="project" value="InterPro"/>
</dbReference>
<evidence type="ECO:0000256" key="6">
    <source>
        <dbReference type="ARBA" id="ARBA00023163"/>
    </source>
</evidence>
<dbReference type="GO" id="GO:0005524">
    <property type="term" value="F:ATP binding"/>
    <property type="evidence" value="ECO:0007669"/>
    <property type="project" value="UniProtKB-KW"/>
</dbReference>
<dbReference type="PANTHER" id="PTHR32071">
    <property type="entry name" value="TRANSCRIPTIONAL REGULATORY PROTEIN"/>
    <property type="match status" value="1"/>
</dbReference>
<dbReference type="InterPro" id="IPR011006">
    <property type="entry name" value="CheY-like_superfamily"/>
</dbReference>
<dbReference type="Gene3D" id="3.40.50.2300">
    <property type="match status" value="1"/>
</dbReference>
<dbReference type="EMBL" id="DSUH01000053">
    <property type="protein sequence ID" value="HGU31688.1"/>
    <property type="molecule type" value="Genomic_DNA"/>
</dbReference>
<dbReference type="PROSITE" id="PS50110">
    <property type="entry name" value="RESPONSE_REGULATORY"/>
    <property type="match status" value="1"/>
</dbReference>
<dbReference type="InterPro" id="IPR002078">
    <property type="entry name" value="Sigma_54_int"/>
</dbReference>
<dbReference type="InterPro" id="IPR058031">
    <property type="entry name" value="AAA_lid_NorR"/>
</dbReference>
<dbReference type="InterPro" id="IPR009057">
    <property type="entry name" value="Homeodomain-like_sf"/>
</dbReference>
<keyword evidence="3" id="KW-0805">Transcription regulation</keyword>
<gene>
    <name evidence="10" type="ORF">ENS29_02395</name>
</gene>
<dbReference type="InterPro" id="IPR027417">
    <property type="entry name" value="P-loop_NTPase"/>
</dbReference>
<accession>A0A7C4RN57</accession>
<feature type="modified residue" description="4-aspartylphosphate" evidence="7">
    <location>
        <position position="53"/>
    </location>
</feature>
<dbReference type="SUPFAM" id="SSF46689">
    <property type="entry name" value="Homeodomain-like"/>
    <property type="match status" value="1"/>
</dbReference>
<dbReference type="CDD" id="cd00009">
    <property type="entry name" value="AAA"/>
    <property type="match status" value="1"/>
</dbReference>
<sequence>MSERIAVVDDEAIILDRLKRCLETPSRSVSTYPAAEPFLKEHQANPFHLVLLDIRLPDMDGLAVLSRIKAVSEETEVVMMTGYASIETAVETMKQGAYHFIAKPFSLKQIRSIADSVLEKVVLRAENRSLREAMEDKESIEQIVGSGKAMQEIFELIRKVAAVDCNVLIQGPSGTGKELVARAIRALSPRRLSPFVSFNCGGFTAELINSELFGYEKGAFTGANSVKIGLLESANGGTVFLDEIGEMPFSMQVKLLQVIQEKWFYRVGGIKPIDLDIRILAATNRDLKKEVELGNFREDLFFRLNVVMIRMPTLLERKDDIPLLVNHFIQRYNRAFGKAVQGISREAMNMLLSYNFPGNVRELKNIIERAVALSDGSLIQPADLPVDLQQLEFNKLPDGDDLPNLEEVTRNYILSVFQKTHRNRNLTARILGIPRTTLWRRLKEYGVVGDREGV</sequence>
<dbReference type="InterPro" id="IPR001789">
    <property type="entry name" value="Sig_transdc_resp-reg_receiver"/>
</dbReference>
<reference evidence="10" key="1">
    <citation type="journal article" date="2020" name="mSystems">
        <title>Genome- and Community-Level Interaction Insights into Carbon Utilization and Element Cycling Functions of Hydrothermarchaeota in Hydrothermal Sediment.</title>
        <authorList>
            <person name="Zhou Z."/>
            <person name="Liu Y."/>
            <person name="Xu W."/>
            <person name="Pan J."/>
            <person name="Luo Z.H."/>
            <person name="Li M."/>
        </authorList>
    </citation>
    <scope>NUCLEOTIDE SEQUENCE [LARGE SCALE GENOMIC DNA]</scope>
    <source>
        <strain evidence="10">SpSt-477</strain>
    </source>
</reference>
<evidence type="ECO:0000259" key="8">
    <source>
        <dbReference type="PROSITE" id="PS50045"/>
    </source>
</evidence>
<evidence type="ECO:0000259" key="9">
    <source>
        <dbReference type="PROSITE" id="PS50110"/>
    </source>
</evidence>
<comment type="caution">
    <text evidence="10">The sequence shown here is derived from an EMBL/GenBank/DDBJ whole genome shotgun (WGS) entry which is preliminary data.</text>
</comment>
<evidence type="ECO:0000313" key="10">
    <source>
        <dbReference type="EMBL" id="HGU31688.1"/>
    </source>
</evidence>
<keyword evidence="6" id="KW-0804">Transcription</keyword>
<proteinExistence type="predicted"/>
<dbReference type="Pfam" id="PF00072">
    <property type="entry name" value="Response_reg"/>
    <property type="match status" value="1"/>
</dbReference>
<dbReference type="PANTHER" id="PTHR32071:SF119">
    <property type="entry name" value="SIGMA L-DEPENDENT TRANSCRIPTIONAL REGULATOR YPLP-RELATED"/>
    <property type="match status" value="1"/>
</dbReference>
<evidence type="ECO:0000256" key="4">
    <source>
        <dbReference type="ARBA" id="ARBA00023125"/>
    </source>
</evidence>
<dbReference type="Pfam" id="PF00158">
    <property type="entry name" value="Sigma54_activat"/>
    <property type="match status" value="1"/>
</dbReference>
<dbReference type="GO" id="GO:0006355">
    <property type="term" value="P:regulation of DNA-templated transcription"/>
    <property type="evidence" value="ECO:0007669"/>
    <property type="project" value="InterPro"/>
</dbReference>